<feature type="compositionally biased region" description="Polar residues" evidence="12">
    <location>
        <begin position="614"/>
        <end position="624"/>
    </location>
</feature>
<dbReference type="EC" id="1.17.4.1" evidence="2 11"/>
<sequence>MKVIKSSGVTQDFDEAKIIKVIELACNNTSVDPYEVLNLVRPLINDNMTTDQIQRTLIKVAASNITKETPDYQYVASNLEHIALRKHVYGQSNPIPFIDLISRNVNLGLYDSEILSKYTAQEIEELENHINHDKDFKFTYAGTMQLISKYLVKDRSTGIIYETPQYAFMLIGMCLFQEETNNRLNQVIEFYDVVSDKQLSLPTPILAGVRTPTRQFSSCVVIDSGDSLDSINETNRSIIKYISKRAGIGINAGMYRAEGSKIGSGEVRHTGVIPFWKTHLASVKSCSQGGIRGGSATLYYPIWHLELEKLLVLKNNKGIEENRIRHLDYGIQINNLMIERLINNDYITLFSPHEIPGMYDAYFNNEGKFRDLYEAAEKDSNIRKKRIKASEVFSILLTERANTARIYPFFVDNVNRQGSFIRRTSPIRLSNLCAEITLPTSDVGKPDGEIALCTLSAFVLDSFDYQDQEQINKIARVGVRALDALLDYQDYPVEKALIAKKRRALGMGVTNYAAALASQFLNYDNAQQFTHELFERLQYALIRASVDLAKEKGPCELYHETKYSQGLLPIDWYNKNLDKIVKPEYVCDWESLRKDLKKYGIRNSTLSALMPCESSSQVSNSTNGIEPPRKSVTAKASKDGSFNQVVPNIEFNEDLYDYAWDLSKRGMKGYLTQAAIMQKFVDQSISVNTYYTPSIYEKSKVPMSVIMDDMLYFWSLGGKTMYYHNTNDGNNQDEDQGQSDCESCKL</sequence>
<proteinExistence type="inferred from homology"/>
<dbReference type="Proteomes" id="UP000240538">
    <property type="component" value="Segment"/>
</dbReference>
<dbReference type="PANTHER" id="PTHR11573">
    <property type="entry name" value="RIBONUCLEOSIDE-DIPHOSPHATE REDUCTASE LARGE CHAIN"/>
    <property type="match status" value="1"/>
</dbReference>
<evidence type="ECO:0000313" key="15">
    <source>
        <dbReference type="Proteomes" id="UP000240538"/>
    </source>
</evidence>
<organism evidence="14 15">
    <name type="scientific">Proteus phage phiP4-3</name>
    <dbReference type="NCBI Taxonomy" id="2065203"/>
    <lineage>
        <taxon>Viruses</taxon>
        <taxon>Duplodnaviria</taxon>
        <taxon>Heunggongvirae</taxon>
        <taxon>Uroviricota</taxon>
        <taxon>Caudoviricetes</taxon>
        <taxon>Pantevenvirales</taxon>
        <taxon>Straboviridae</taxon>
        <taxon>Bragavirus</taxon>
        <taxon>Bragavirus p43</taxon>
    </lineage>
</organism>
<keyword evidence="7 11" id="KW-0215">Deoxyribonucleotide synthesis</keyword>
<keyword evidence="4 10" id="KW-0547">Nucleotide-binding</keyword>
<dbReference type="Gene3D" id="1.10.1650.20">
    <property type="match status" value="1"/>
</dbReference>
<evidence type="ECO:0000256" key="11">
    <source>
        <dbReference type="RuleBase" id="RU003410"/>
    </source>
</evidence>
<dbReference type="SUPFAM" id="SSF48168">
    <property type="entry name" value="R1 subunit of ribonucleotide reductase, N-terminal domain"/>
    <property type="match status" value="1"/>
</dbReference>
<evidence type="ECO:0000256" key="9">
    <source>
        <dbReference type="ARBA" id="ARBA00047754"/>
    </source>
</evidence>
<evidence type="ECO:0000256" key="10">
    <source>
        <dbReference type="PROSITE-ProRule" id="PRU00492"/>
    </source>
</evidence>
<dbReference type="Pfam" id="PF03477">
    <property type="entry name" value="ATP-cone"/>
    <property type="match status" value="1"/>
</dbReference>
<dbReference type="PROSITE" id="PS51161">
    <property type="entry name" value="ATP_CONE"/>
    <property type="match status" value="1"/>
</dbReference>
<dbReference type="SUPFAM" id="SSF51998">
    <property type="entry name" value="PFL-like glycyl radical enzymes"/>
    <property type="match status" value="1"/>
</dbReference>
<comment type="function">
    <text evidence="11">Provides the precursors necessary for DNA synthesis. Catalyzes the biosynthesis of deoxyribonucleotides from the corresponding ribonucleotides.</text>
</comment>
<dbReference type="GO" id="GO:0005524">
    <property type="term" value="F:ATP binding"/>
    <property type="evidence" value="ECO:0007669"/>
    <property type="project" value="UniProtKB-UniRule"/>
</dbReference>
<gene>
    <name evidence="14" type="ORF">phiP43_037</name>
</gene>
<evidence type="ECO:0000256" key="8">
    <source>
        <dbReference type="ARBA" id="ARBA00023157"/>
    </source>
</evidence>
<dbReference type="EMBL" id="MG696114">
    <property type="protein sequence ID" value="AUM58395.1"/>
    <property type="molecule type" value="Genomic_DNA"/>
</dbReference>
<dbReference type="Pfam" id="PF02867">
    <property type="entry name" value="Ribonuc_red_lgC"/>
    <property type="match status" value="1"/>
</dbReference>
<reference evidence="14 15" key="1">
    <citation type="submission" date="2017-12" db="EMBL/GenBank/DDBJ databases">
        <title>Complete genome sequence and characterization of bacteriophage phiP4-3 infecting Proteus pennea.</title>
        <authorList>
            <person name="He Y."/>
            <person name="Yang H."/>
        </authorList>
    </citation>
    <scope>NUCLEOTIDE SEQUENCE [LARGE SCALE GENOMIC DNA]</scope>
</reference>
<dbReference type="Gene3D" id="3.20.70.20">
    <property type="match status" value="1"/>
</dbReference>
<dbReference type="NCBIfam" id="NF006578">
    <property type="entry name" value="PRK09103.1"/>
    <property type="match status" value="1"/>
</dbReference>
<keyword evidence="8" id="KW-1015">Disulfide bond</keyword>
<evidence type="ECO:0000313" key="14">
    <source>
        <dbReference type="EMBL" id="AUM58395.1"/>
    </source>
</evidence>
<dbReference type="Pfam" id="PF00317">
    <property type="entry name" value="Ribonuc_red_lgN"/>
    <property type="match status" value="1"/>
</dbReference>
<keyword evidence="15" id="KW-1185">Reference proteome</keyword>
<evidence type="ECO:0000256" key="2">
    <source>
        <dbReference type="ARBA" id="ARBA00012274"/>
    </source>
</evidence>
<evidence type="ECO:0000259" key="13">
    <source>
        <dbReference type="PROSITE" id="PS51161"/>
    </source>
</evidence>
<dbReference type="InterPro" id="IPR000788">
    <property type="entry name" value="RNR_lg_C"/>
</dbReference>
<evidence type="ECO:0000256" key="7">
    <source>
        <dbReference type="ARBA" id="ARBA00023116"/>
    </source>
</evidence>
<dbReference type="PRINTS" id="PR01183">
    <property type="entry name" value="RIBORDTASEM1"/>
</dbReference>
<dbReference type="InterPro" id="IPR039718">
    <property type="entry name" value="Rrm1"/>
</dbReference>
<protein>
    <recommendedName>
        <fullName evidence="2 11">Ribonucleoside-diphosphate reductase</fullName>
        <ecNumber evidence="2 11">1.17.4.1</ecNumber>
    </recommendedName>
</protein>
<dbReference type="GO" id="GO:0004748">
    <property type="term" value="F:ribonucleoside-diphosphate reductase activity, thioredoxin disulfide as acceptor"/>
    <property type="evidence" value="ECO:0007669"/>
    <property type="project" value="UniProtKB-EC"/>
</dbReference>
<dbReference type="InterPro" id="IPR013509">
    <property type="entry name" value="RNR_lsu_N"/>
</dbReference>
<dbReference type="UniPathway" id="UPA00326"/>
<dbReference type="GO" id="GO:0009263">
    <property type="term" value="P:deoxyribonucleotide biosynthetic process"/>
    <property type="evidence" value="ECO:0007669"/>
    <property type="project" value="UniProtKB-KW"/>
</dbReference>
<evidence type="ECO:0000256" key="12">
    <source>
        <dbReference type="SAM" id="MobiDB-lite"/>
    </source>
</evidence>
<dbReference type="PANTHER" id="PTHR11573:SF6">
    <property type="entry name" value="RIBONUCLEOSIDE-DIPHOSPHATE REDUCTASE LARGE SUBUNIT"/>
    <property type="match status" value="1"/>
</dbReference>
<feature type="region of interest" description="Disordered" evidence="12">
    <location>
        <begin position="727"/>
        <end position="746"/>
    </location>
</feature>
<evidence type="ECO:0000256" key="6">
    <source>
        <dbReference type="ARBA" id="ARBA00023002"/>
    </source>
</evidence>
<evidence type="ECO:0000256" key="5">
    <source>
        <dbReference type="ARBA" id="ARBA00022840"/>
    </source>
</evidence>
<dbReference type="InterPro" id="IPR005144">
    <property type="entry name" value="ATP-cone_dom"/>
</dbReference>
<evidence type="ECO:0000256" key="3">
    <source>
        <dbReference type="ARBA" id="ARBA00022533"/>
    </source>
</evidence>
<dbReference type="InterPro" id="IPR008926">
    <property type="entry name" value="RNR_R1-su_N"/>
</dbReference>
<keyword evidence="5 10" id="KW-0067">ATP-binding</keyword>
<evidence type="ECO:0000256" key="1">
    <source>
        <dbReference type="ARBA" id="ARBA00010406"/>
    </source>
</evidence>
<feature type="domain" description="ATP-cone" evidence="13">
    <location>
        <begin position="1"/>
        <end position="90"/>
    </location>
</feature>
<name>A0A2I6PF88_9CAUD</name>
<comment type="similarity">
    <text evidence="1 11">Belongs to the ribonucleoside diphosphate reductase large chain family.</text>
</comment>
<dbReference type="FunFam" id="1.10.1650.20:FF:000001">
    <property type="entry name" value="Ribonucleoside-diphosphate reductase"/>
    <property type="match status" value="1"/>
</dbReference>
<dbReference type="PROSITE" id="PS00089">
    <property type="entry name" value="RIBORED_LARGE"/>
    <property type="match status" value="1"/>
</dbReference>
<accession>A0A2I6PF88</accession>
<comment type="catalytic activity">
    <reaction evidence="9 11">
        <text>a 2'-deoxyribonucleoside 5'-diphosphate + [thioredoxin]-disulfide + H2O = a ribonucleoside 5'-diphosphate + [thioredoxin]-dithiol</text>
        <dbReference type="Rhea" id="RHEA:23252"/>
        <dbReference type="Rhea" id="RHEA-COMP:10698"/>
        <dbReference type="Rhea" id="RHEA-COMP:10700"/>
        <dbReference type="ChEBI" id="CHEBI:15377"/>
        <dbReference type="ChEBI" id="CHEBI:29950"/>
        <dbReference type="ChEBI" id="CHEBI:50058"/>
        <dbReference type="ChEBI" id="CHEBI:57930"/>
        <dbReference type="ChEBI" id="CHEBI:73316"/>
        <dbReference type="EC" id="1.17.4.1"/>
    </reaction>
</comment>
<keyword evidence="3" id="KW-0021">Allosteric enzyme</keyword>
<keyword evidence="6 11" id="KW-0560">Oxidoreductase</keyword>
<evidence type="ECO:0000256" key="4">
    <source>
        <dbReference type="ARBA" id="ARBA00022741"/>
    </source>
</evidence>
<dbReference type="NCBIfam" id="TIGR02506">
    <property type="entry name" value="NrdE_NrdA"/>
    <property type="match status" value="1"/>
</dbReference>
<dbReference type="InterPro" id="IPR013346">
    <property type="entry name" value="NrdE_NrdA_C"/>
</dbReference>
<feature type="region of interest" description="Disordered" evidence="12">
    <location>
        <begin position="614"/>
        <end position="633"/>
    </location>
</feature>